<dbReference type="RefSeq" id="WP_206101548.1">
    <property type="nucleotide sequence ID" value="NZ_CP070969.1"/>
</dbReference>
<evidence type="ECO:0000259" key="5">
    <source>
        <dbReference type="PROSITE" id="PS50887"/>
    </source>
</evidence>
<dbReference type="Pfam" id="PF08448">
    <property type="entry name" value="PAS_4"/>
    <property type="match status" value="1"/>
</dbReference>
<evidence type="ECO:0000259" key="3">
    <source>
        <dbReference type="PROSITE" id="PS50113"/>
    </source>
</evidence>
<dbReference type="CDD" id="cd00130">
    <property type="entry name" value="PAS"/>
    <property type="match status" value="1"/>
</dbReference>
<dbReference type="NCBIfam" id="TIGR00229">
    <property type="entry name" value="sensory_box"/>
    <property type="match status" value="1"/>
</dbReference>
<protein>
    <submittedName>
        <fullName evidence="7">EAL domain-containing protein</fullName>
    </submittedName>
</protein>
<dbReference type="Pfam" id="PF03707">
    <property type="entry name" value="MHYT"/>
    <property type="match status" value="3"/>
</dbReference>
<dbReference type="CDD" id="cd01949">
    <property type="entry name" value="GGDEF"/>
    <property type="match status" value="1"/>
</dbReference>
<dbReference type="SMART" id="SM00267">
    <property type="entry name" value="GGDEF"/>
    <property type="match status" value="1"/>
</dbReference>
<feature type="transmembrane region" description="Helical" evidence="1">
    <location>
        <begin position="114"/>
        <end position="135"/>
    </location>
</feature>
<dbReference type="Pfam" id="PF00990">
    <property type="entry name" value="GGDEF"/>
    <property type="match status" value="1"/>
</dbReference>
<dbReference type="InterPro" id="IPR043128">
    <property type="entry name" value="Rev_trsase/Diguanyl_cyclase"/>
</dbReference>
<name>A0ABX7L958_9BACL</name>
<dbReference type="EMBL" id="CP070969">
    <property type="protein sequence ID" value="QSF43938.1"/>
    <property type="molecule type" value="Genomic_DNA"/>
</dbReference>
<dbReference type="Gene3D" id="3.20.20.450">
    <property type="entry name" value="EAL domain"/>
    <property type="match status" value="1"/>
</dbReference>
<dbReference type="SUPFAM" id="SSF55073">
    <property type="entry name" value="Nucleotide cyclase"/>
    <property type="match status" value="1"/>
</dbReference>
<feature type="domain" description="MHYT" evidence="6">
    <location>
        <begin position="8"/>
        <end position="200"/>
    </location>
</feature>
<dbReference type="InterPro" id="IPR001633">
    <property type="entry name" value="EAL_dom"/>
</dbReference>
<dbReference type="InterPro" id="IPR029787">
    <property type="entry name" value="Nucleotide_cyclase"/>
</dbReference>
<feature type="transmembrane region" description="Helical" evidence="1">
    <location>
        <begin position="217"/>
        <end position="239"/>
    </location>
</feature>
<dbReference type="SMART" id="SM00052">
    <property type="entry name" value="EAL"/>
    <property type="match status" value="1"/>
</dbReference>
<keyword evidence="1" id="KW-0472">Membrane</keyword>
<feature type="transmembrane region" description="Helical" evidence="1">
    <location>
        <begin position="176"/>
        <end position="197"/>
    </location>
</feature>
<dbReference type="InterPro" id="IPR000014">
    <property type="entry name" value="PAS"/>
</dbReference>
<dbReference type="InterPro" id="IPR052155">
    <property type="entry name" value="Biofilm_reg_signaling"/>
</dbReference>
<feature type="domain" description="PAC" evidence="3">
    <location>
        <begin position="328"/>
        <end position="379"/>
    </location>
</feature>
<dbReference type="PANTHER" id="PTHR44757">
    <property type="entry name" value="DIGUANYLATE CYCLASE DGCP"/>
    <property type="match status" value="1"/>
</dbReference>
<dbReference type="InterPro" id="IPR000160">
    <property type="entry name" value="GGDEF_dom"/>
</dbReference>
<dbReference type="Gene3D" id="3.30.450.20">
    <property type="entry name" value="PAS domain"/>
    <property type="match status" value="1"/>
</dbReference>
<dbReference type="NCBIfam" id="TIGR00254">
    <property type="entry name" value="GGDEF"/>
    <property type="match status" value="1"/>
</dbReference>
<dbReference type="InterPro" id="IPR035965">
    <property type="entry name" value="PAS-like_dom_sf"/>
</dbReference>
<evidence type="ECO:0000259" key="6">
    <source>
        <dbReference type="PROSITE" id="PS50924"/>
    </source>
</evidence>
<evidence type="ECO:0000259" key="4">
    <source>
        <dbReference type="PROSITE" id="PS50883"/>
    </source>
</evidence>
<reference evidence="7 8" key="1">
    <citation type="submission" date="2021-02" db="EMBL/GenBank/DDBJ databases">
        <title>Paenibacillus tianjinensis sp. nov.</title>
        <authorList>
            <person name="Liu H."/>
        </authorList>
    </citation>
    <scope>NUCLEOTIDE SEQUENCE [LARGE SCALE GENOMIC DNA]</scope>
    <source>
        <strain evidence="7 8">TB2019</strain>
    </source>
</reference>
<feature type="domain" description="PAS" evidence="2">
    <location>
        <begin position="253"/>
        <end position="326"/>
    </location>
</feature>
<evidence type="ECO:0000256" key="1">
    <source>
        <dbReference type="PROSITE-ProRule" id="PRU00244"/>
    </source>
</evidence>
<dbReference type="InterPro" id="IPR000700">
    <property type="entry name" value="PAS-assoc_C"/>
</dbReference>
<dbReference type="InterPro" id="IPR005330">
    <property type="entry name" value="MHYT_dom"/>
</dbReference>
<organism evidence="7 8">
    <name type="scientific">Paenibacillus tianjinensis</name>
    <dbReference type="NCBI Taxonomy" id="2810347"/>
    <lineage>
        <taxon>Bacteria</taxon>
        <taxon>Bacillati</taxon>
        <taxon>Bacillota</taxon>
        <taxon>Bacilli</taxon>
        <taxon>Bacillales</taxon>
        <taxon>Paenibacillaceae</taxon>
        <taxon>Paenibacillus</taxon>
    </lineage>
</organism>
<dbReference type="Pfam" id="PF00563">
    <property type="entry name" value="EAL"/>
    <property type="match status" value="1"/>
</dbReference>
<evidence type="ECO:0000313" key="7">
    <source>
        <dbReference type="EMBL" id="QSF43938.1"/>
    </source>
</evidence>
<dbReference type="PROSITE" id="PS50887">
    <property type="entry name" value="GGDEF"/>
    <property type="match status" value="1"/>
</dbReference>
<dbReference type="SMART" id="SM00091">
    <property type="entry name" value="PAS"/>
    <property type="match status" value="1"/>
</dbReference>
<dbReference type="PROSITE" id="PS50112">
    <property type="entry name" value="PAS"/>
    <property type="match status" value="1"/>
</dbReference>
<dbReference type="PROSITE" id="PS50924">
    <property type="entry name" value="MHYT"/>
    <property type="match status" value="1"/>
</dbReference>
<feature type="transmembrane region" description="Helical" evidence="1">
    <location>
        <begin position="44"/>
        <end position="68"/>
    </location>
</feature>
<dbReference type="SUPFAM" id="SSF55785">
    <property type="entry name" value="PYP-like sensor domain (PAS domain)"/>
    <property type="match status" value="1"/>
</dbReference>
<gene>
    <name evidence="7" type="ORF">JRJ22_22250</name>
</gene>
<accession>A0ABX7L958</accession>
<evidence type="ECO:0000259" key="2">
    <source>
        <dbReference type="PROSITE" id="PS50112"/>
    </source>
</evidence>
<dbReference type="Gene3D" id="3.30.70.270">
    <property type="match status" value="1"/>
</dbReference>
<keyword evidence="1" id="KW-0812">Transmembrane</keyword>
<feature type="domain" description="GGDEF" evidence="5">
    <location>
        <begin position="411"/>
        <end position="545"/>
    </location>
</feature>
<dbReference type="PROSITE" id="PS50113">
    <property type="entry name" value="PAC"/>
    <property type="match status" value="1"/>
</dbReference>
<dbReference type="PROSITE" id="PS50883">
    <property type="entry name" value="EAL"/>
    <property type="match status" value="1"/>
</dbReference>
<evidence type="ECO:0000313" key="8">
    <source>
        <dbReference type="Proteomes" id="UP000663452"/>
    </source>
</evidence>
<feature type="transmembrane region" description="Helical" evidence="1">
    <location>
        <begin position="74"/>
        <end position="102"/>
    </location>
</feature>
<dbReference type="InterPro" id="IPR035919">
    <property type="entry name" value="EAL_sf"/>
</dbReference>
<dbReference type="PANTHER" id="PTHR44757:SF2">
    <property type="entry name" value="BIOFILM ARCHITECTURE MAINTENANCE PROTEIN MBAA"/>
    <property type="match status" value="1"/>
</dbReference>
<proteinExistence type="predicted"/>
<dbReference type="InterPro" id="IPR013656">
    <property type="entry name" value="PAS_4"/>
</dbReference>
<feature type="domain" description="EAL" evidence="4">
    <location>
        <begin position="554"/>
        <end position="807"/>
    </location>
</feature>
<keyword evidence="8" id="KW-1185">Reference proteome</keyword>
<feature type="transmembrane region" description="Helical" evidence="1">
    <location>
        <begin position="12"/>
        <end position="32"/>
    </location>
</feature>
<keyword evidence="1" id="KW-1133">Transmembrane helix</keyword>
<dbReference type="Proteomes" id="UP000663452">
    <property type="component" value="Chromosome"/>
</dbReference>
<dbReference type="SUPFAM" id="SSF141868">
    <property type="entry name" value="EAL domain-like"/>
    <property type="match status" value="1"/>
</dbReference>
<sequence length="811" mass="89891">MEHIHGSHDKLLVFFSYLIAVAASFTVLELAGIVGMSKGKRRGLWLGSGAVMMGMGIWSTHFVGMLALKLTVPVAYNLMAVLLSVTVAIIASFVALLVISLFKRGMLPLFGSGILLAGGIFGMHYIGMSAMQIGVTYKTGYVFLSFVIALAVSVAALGMSSNLMVNREDGRRGKKFISGLVMGTAIVGMHYTGMMAATFEHASHSWLNTGVVLNQKWLAYVIAGGALLTLGLSILGIYISRRFSSKDTELLVNEKWYKSLYENNQDAIVSVDLKLRIIGSNPAATRITGISEMELKEQPLISVLSLVAERDQEPVRELFAKSLAGEQASIETRITHQSGRTVDIGMSVAPVVVDGQVAGIYVIARDVTEEKRAKEQNQYLAFHDELTGLPNRRMFNQLLAQTIEVHRGSQEPFAVLVMDFDRFKIINDSLGHLYGDLFLQEMSSRIHRSVVNEQLTVGRMGGDEFALLCRFSRENMNVTAIAERMIAAIEQPLYLKEREIYVTVSIGIAFFPAHGQDAGELLKNADTAMYEVKKNGRNGYQFFSDDLNGQLLEQLELEADLRKALERNEFTVFYQPQIRADNNEIIGVEALVRWQHPVKGLLPPGLFISAAEESGQIVELGNFVLREACRQMRQWHDEGGPLIPVAVNLSSQQFLQYSLLEDIREILRETGLAPKYLELEITEGMMMDATRSSGILNDLAKSGIRISLDDFGTGYSSLGYLKLYPIHKVKIDRSFISGITDSSNDRAIVATILTMAQHMHMQVIAEGIETKEQLEIVVDSGCQDIQGYYYSRPLAADDLKQKYMFPLEASK</sequence>
<feature type="transmembrane region" description="Helical" evidence="1">
    <location>
        <begin position="141"/>
        <end position="164"/>
    </location>
</feature>
<dbReference type="CDD" id="cd01948">
    <property type="entry name" value="EAL"/>
    <property type="match status" value="1"/>
</dbReference>